<dbReference type="Proteomes" id="UP000198409">
    <property type="component" value="Unassembled WGS sequence"/>
</dbReference>
<keyword evidence="1" id="KW-1133">Transmembrane helix</keyword>
<keyword evidence="1" id="KW-0812">Transmembrane</keyword>
<dbReference type="InterPro" id="IPR007498">
    <property type="entry name" value="PqiA-like"/>
</dbReference>
<organism evidence="2 3">
    <name type="scientific">Paracoccus sediminis</name>
    <dbReference type="NCBI Taxonomy" id="1214787"/>
    <lineage>
        <taxon>Bacteria</taxon>
        <taxon>Pseudomonadati</taxon>
        <taxon>Pseudomonadota</taxon>
        <taxon>Alphaproteobacteria</taxon>
        <taxon>Rhodobacterales</taxon>
        <taxon>Paracoccaceae</taxon>
        <taxon>Paracoccus</taxon>
    </lineage>
</organism>
<evidence type="ECO:0000313" key="3">
    <source>
        <dbReference type="Proteomes" id="UP000198409"/>
    </source>
</evidence>
<feature type="transmembrane region" description="Helical" evidence="1">
    <location>
        <begin position="66"/>
        <end position="90"/>
    </location>
</feature>
<feature type="transmembrane region" description="Helical" evidence="1">
    <location>
        <begin position="163"/>
        <end position="182"/>
    </location>
</feature>
<feature type="transmembrane region" description="Helical" evidence="1">
    <location>
        <begin position="188"/>
        <end position="208"/>
    </location>
</feature>
<evidence type="ECO:0000256" key="1">
    <source>
        <dbReference type="SAM" id="Phobius"/>
    </source>
</evidence>
<feature type="transmembrane region" description="Helical" evidence="1">
    <location>
        <begin position="97"/>
        <end position="116"/>
    </location>
</feature>
<dbReference type="RefSeq" id="WP_242626518.1">
    <property type="nucleotide sequence ID" value="NZ_FZNM01000002.1"/>
</dbReference>
<dbReference type="EMBL" id="FZNM01000002">
    <property type="protein sequence ID" value="SNR33245.1"/>
    <property type="molecule type" value="Genomic_DNA"/>
</dbReference>
<gene>
    <name evidence="2" type="ORF">SAMN06265378_102159</name>
</gene>
<evidence type="ECO:0000313" key="2">
    <source>
        <dbReference type="EMBL" id="SNR33245.1"/>
    </source>
</evidence>
<proteinExistence type="predicted"/>
<accession>A0A238VFS6</accession>
<name>A0A238VFS6_9RHOB</name>
<dbReference type="Pfam" id="PF04403">
    <property type="entry name" value="PqiA"/>
    <property type="match status" value="1"/>
</dbReference>
<feature type="transmembrane region" description="Helical" evidence="1">
    <location>
        <begin position="122"/>
        <end position="142"/>
    </location>
</feature>
<sequence length="240" mass="25642">MLPCALLQGVYLAPMDTRDGFDLTTGRGLMACPRCDALHVEEELDAGETLRCVRCGGLLAKPRGGAFVQLIALSFTTVVLMMGAIFFPFLEISRMGFGNATSLFGVALAFADGVLLPLVLAVMVMIVGLPVLRAFLLVYTLAPLAQGRAPYRHAARAFRWTELLRPWSMAEIFVIGTAVALVKVAGLATVHLGPAFWAFCALILVNLASRGFMCQTTIWDAIEDAGLPTDGREAVGGPVP</sequence>
<reference evidence="3" key="1">
    <citation type="submission" date="2017-06" db="EMBL/GenBank/DDBJ databases">
        <authorList>
            <person name="Varghese N."/>
            <person name="Submissions S."/>
        </authorList>
    </citation>
    <scope>NUCLEOTIDE SEQUENCE [LARGE SCALE GENOMIC DNA]</scope>
    <source>
        <strain evidence="3">DSM 26170</strain>
    </source>
</reference>
<dbReference type="AlphaFoldDB" id="A0A238VFS6"/>
<keyword evidence="1" id="KW-0472">Membrane</keyword>
<protein>
    <submittedName>
        <fullName evidence="2">Paraquat-inducible protein A</fullName>
    </submittedName>
</protein>